<dbReference type="EMBL" id="JARZFX010000005">
    <property type="protein sequence ID" value="MEC5424285.1"/>
    <property type="molecule type" value="Genomic_DNA"/>
</dbReference>
<reference evidence="1 2" key="1">
    <citation type="journal article" date="2024" name="Int. J. Syst. Evol. Microbiol.">
        <title>Virgibacillus tibetensis sp. nov., isolated from salt lake on the Tibetan Plateau of China.</title>
        <authorList>
            <person name="Phurbu D."/>
            <person name="Liu Z.-X."/>
            <person name="Wang R."/>
            <person name="Zheng Y.-Y."/>
            <person name="Liu H.-C."/>
            <person name="Zhou Y.-G."/>
            <person name="Yu Y.-J."/>
            <person name="Li A.-H."/>
        </authorList>
    </citation>
    <scope>NUCLEOTIDE SEQUENCE [LARGE SCALE GENOMIC DNA]</scope>
    <source>
        <strain evidence="1 2">C22-A2</strain>
    </source>
</reference>
<accession>A0ABU6KGH0</accession>
<evidence type="ECO:0000313" key="1">
    <source>
        <dbReference type="EMBL" id="MEC5424285.1"/>
    </source>
</evidence>
<dbReference type="RefSeq" id="WP_327607851.1">
    <property type="nucleotide sequence ID" value="NZ_JARZFX010000005.1"/>
</dbReference>
<evidence type="ECO:0000313" key="2">
    <source>
        <dbReference type="Proteomes" id="UP001335737"/>
    </source>
</evidence>
<dbReference type="Proteomes" id="UP001335737">
    <property type="component" value="Unassembled WGS sequence"/>
</dbReference>
<sequence>MTQTTSEIVNVLTNIKEVLSSELLDLAQRTTFEPIYLEKAEEKWIVDEIKYIQVNDDYLKGYLLNSYDIVNYDHETKSLFVKKEVFLLENGELLLFNHIEDYFEESDTCFTFSNRELAADQTLTEKEFASIIGILTGKL</sequence>
<comment type="caution">
    <text evidence="1">The sequence shown here is derived from an EMBL/GenBank/DDBJ whole genome shotgun (WGS) entry which is preliminary data.</text>
</comment>
<organism evidence="1 2">
    <name type="scientific">Virgibacillus tibetensis</name>
    <dbReference type="NCBI Taxonomy" id="3042313"/>
    <lineage>
        <taxon>Bacteria</taxon>
        <taxon>Bacillati</taxon>
        <taxon>Bacillota</taxon>
        <taxon>Bacilli</taxon>
        <taxon>Bacillales</taxon>
        <taxon>Bacillaceae</taxon>
        <taxon>Virgibacillus</taxon>
    </lineage>
</organism>
<name>A0ABU6KGH0_9BACI</name>
<proteinExistence type="predicted"/>
<gene>
    <name evidence="1" type="ORF">QGM71_12360</name>
</gene>
<protein>
    <submittedName>
        <fullName evidence="1">Uncharacterized protein</fullName>
    </submittedName>
</protein>
<keyword evidence="2" id="KW-1185">Reference proteome</keyword>